<dbReference type="InterPro" id="IPR029033">
    <property type="entry name" value="His_PPase_superfam"/>
</dbReference>
<keyword evidence="4" id="KW-1185">Reference proteome</keyword>
<feature type="signal peptide" evidence="2">
    <location>
        <begin position="1"/>
        <end position="24"/>
    </location>
</feature>
<name>A0A1Y2ALC4_9TREE</name>
<dbReference type="EMBL" id="MCFC01000080">
    <property type="protein sequence ID" value="ORY23361.1"/>
    <property type="molecule type" value="Genomic_DNA"/>
</dbReference>
<keyword evidence="2" id="KW-0732">Signal</keyword>
<dbReference type="InterPro" id="IPR000560">
    <property type="entry name" value="His_Pase_clade-2"/>
</dbReference>
<protein>
    <submittedName>
        <fullName evidence="3">Phosphoglycerate mutase-like protein</fullName>
    </submittedName>
</protein>
<dbReference type="Gene3D" id="3.40.50.1240">
    <property type="entry name" value="Phosphoglycerate mutase-like"/>
    <property type="match status" value="1"/>
</dbReference>
<feature type="chain" id="PRO_5013231583" evidence="2">
    <location>
        <begin position="25"/>
        <end position="471"/>
    </location>
</feature>
<evidence type="ECO:0000313" key="3">
    <source>
        <dbReference type="EMBL" id="ORY23361.1"/>
    </source>
</evidence>
<dbReference type="SUPFAM" id="SSF53254">
    <property type="entry name" value="Phosphoglycerate mutase-like"/>
    <property type="match status" value="1"/>
</dbReference>
<evidence type="ECO:0000256" key="2">
    <source>
        <dbReference type="SAM" id="SignalP"/>
    </source>
</evidence>
<sequence length="471" mass="53065">MALTKLCALLSVVLVLSSSTSVQGLVHYPPANTSITDLTAVLNGHGAPGIYNTSHTPDDEYGIYNWCNMPHVRKTEYKVPSKEYSLKYLEVIQRHRKRTPYASNTFFKEDITWDCTDEGPYHYAKDKSKFKTTPIYWQAETGTQNPFEYTVGPGFVNSTCQFPDITSEGLEDSKQHGQDFRGVYGDLLQFLPLSWEKNKYQFRVTNNVITTQTLSGFAAGIYPDVDEYFAYIQSDSYDSLEPALSCSLAETVVGTYQGPNTTWSSHLDLTSALSARFRNVSGIEPNDTAGWNTSWDHPYDNLSAKQCHSKPLPCSVNDTSICIGQEDANEIYRLGNWEYAYRWRGAENSTLYSTLIMGPWFKELQGHFKNHLANANQIKYYHNFAHDESISAVLGVLQIDEPVWPGMGSEIVFELWENTSNKTNHIRVLWRGQPLKTSTPLGTIDMLPLDTFLSYLNETIADDLVGLCASG</sequence>
<comment type="similarity">
    <text evidence="1">Belongs to the histidine acid phosphatase family.</text>
</comment>
<gene>
    <name evidence="3" type="ORF">BCR39DRAFT_549446</name>
</gene>
<dbReference type="AlphaFoldDB" id="A0A1Y2ALC4"/>
<dbReference type="GO" id="GO:0016791">
    <property type="term" value="F:phosphatase activity"/>
    <property type="evidence" value="ECO:0007669"/>
    <property type="project" value="TreeGrafter"/>
</dbReference>
<dbReference type="PANTHER" id="PTHR11567">
    <property type="entry name" value="ACID PHOSPHATASE-RELATED"/>
    <property type="match status" value="1"/>
</dbReference>
<organism evidence="3 4">
    <name type="scientific">Naematelia encephala</name>
    <dbReference type="NCBI Taxonomy" id="71784"/>
    <lineage>
        <taxon>Eukaryota</taxon>
        <taxon>Fungi</taxon>
        <taxon>Dikarya</taxon>
        <taxon>Basidiomycota</taxon>
        <taxon>Agaricomycotina</taxon>
        <taxon>Tremellomycetes</taxon>
        <taxon>Tremellales</taxon>
        <taxon>Naemateliaceae</taxon>
        <taxon>Naematelia</taxon>
    </lineage>
</organism>
<evidence type="ECO:0000256" key="1">
    <source>
        <dbReference type="ARBA" id="ARBA00005375"/>
    </source>
</evidence>
<accession>A0A1Y2ALC4</accession>
<dbReference type="Proteomes" id="UP000193986">
    <property type="component" value="Unassembled WGS sequence"/>
</dbReference>
<proteinExistence type="inferred from homology"/>
<dbReference type="Pfam" id="PF00328">
    <property type="entry name" value="His_Phos_2"/>
    <property type="match status" value="1"/>
</dbReference>
<reference evidence="3 4" key="1">
    <citation type="submission" date="2016-07" db="EMBL/GenBank/DDBJ databases">
        <title>Pervasive Adenine N6-methylation of Active Genes in Fungi.</title>
        <authorList>
            <consortium name="DOE Joint Genome Institute"/>
            <person name="Mondo S.J."/>
            <person name="Dannebaum R.O."/>
            <person name="Kuo R.C."/>
            <person name="Labutti K."/>
            <person name="Haridas S."/>
            <person name="Kuo A."/>
            <person name="Salamov A."/>
            <person name="Ahrendt S.R."/>
            <person name="Lipzen A."/>
            <person name="Sullivan W."/>
            <person name="Andreopoulos W.B."/>
            <person name="Clum A."/>
            <person name="Lindquist E."/>
            <person name="Daum C."/>
            <person name="Ramamoorthy G.K."/>
            <person name="Gryganskyi A."/>
            <person name="Culley D."/>
            <person name="Magnuson J.K."/>
            <person name="James T.Y."/>
            <person name="O'Malley M.A."/>
            <person name="Stajich J.E."/>
            <person name="Spatafora J.W."/>
            <person name="Visel A."/>
            <person name="Grigoriev I.V."/>
        </authorList>
    </citation>
    <scope>NUCLEOTIDE SEQUENCE [LARGE SCALE GENOMIC DNA]</scope>
    <source>
        <strain evidence="3 4">68-887.2</strain>
    </source>
</reference>
<evidence type="ECO:0000313" key="4">
    <source>
        <dbReference type="Proteomes" id="UP000193986"/>
    </source>
</evidence>
<dbReference type="OrthoDB" id="10262962at2759"/>
<dbReference type="FunCoup" id="A0A1Y2ALC4">
    <property type="interactions" value="31"/>
</dbReference>
<dbReference type="InParanoid" id="A0A1Y2ALC4"/>
<dbReference type="PANTHER" id="PTHR11567:SF195">
    <property type="entry name" value="ACID PHOSPHATASE, PUTATIVE (AFU_ORTHOLOGUE AFUA_3G14570)-RELATED"/>
    <property type="match status" value="1"/>
</dbReference>
<comment type="caution">
    <text evidence="3">The sequence shown here is derived from an EMBL/GenBank/DDBJ whole genome shotgun (WGS) entry which is preliminary data.</text>
</comment>
<dbReference type="InterPro" id="IPR050645">
    <property type="entry name" value="Histidine_acid_phosphatase"/>
</dbReference>